<dbReference type="Pfam" id="PF00666">
    <property type="entry name" value="Cathelicidins"/>
    <property type="match status" value="1"/>
</dbReference>
<dbReference type="AlphaFoldDB" id="A0A974CM54"/>
<feature type="chain" id="PRO_5036781948" evidence="1">
    <location>
        <begin position="22"/>
        <end position="156"/>
    </location>
</feature>
<evidence type="ECO:0000313" key="2">
    <source>
        <dbReference type="EMBL" id="OCT75372.1"/>
    </source>
</evidence>
<dbReference type="Gene3D" id="3.10.450.10">
    <property type="match status" value="1"/>
</dbReference>
<protein>
    <submittedName>
        <fullName evidence="2">Uncharacterized protein</fullName>
    </submittedName>
</protein>
<dbReference type="OMA" id="KCCSLVM"/>
<evidence type="ECO:0000256" key="1">
    <source>
        <dbReference type="SAM" id="SignalP"/>
    </source>
</evidence>
<gene>
    <name evidence="2" type="ORF">XELAEV_18030551mg</name>
</gene>
<sequence>MVGLWVILVLLSLTVPPNTDALTMDNNRIEQIRAAAQRGIRKCHKERGRKFALYNITSVSAKAQSDAEVVHFLIKETNCKKSKKKKVENCAFKDSGKVKCCSLVMSGKEDIIVKKKVKCCSLVMSGKEDIIFRKTAARACGIPLRECLKPGSCSAI</sequence>
<reference evidence="3" key="1">
    <citation type="journal article" date="2016" name="Nature">
        <title>Genome evolution in the allotetraploid frog Xenopus laevis.</title>
        <authorList>
            <person name="Session A.M."/>
            <person name="Uno Y."/>
            <person name="Kwon T."/>
            <person name="Chapman J.A."/>
            <person name="Toyoda A."/>
            <person name="Takahashi S."/>
            <person name="Fukui A."/>
            <person name="Hikosaka A."/>
            <person name="Suzuki A."/>
            <person name="Kondo M."/>
            <person name="van Heeringen S.J."/>
            <person name="Quigley I."/>
            <person name="Heinz S."/>
            <person name="Ogino H."/>
            <person name="Ochi H."/>
            <person name="Hellsten U."/>
            <person name="Lyons J.B."/>
            <person name="Simakov O."/>
            <person name="Putnam N."/>
            <person name="Stites J."/>
            <person name="Kuroki Y."/>
            <person name="Tanaka T."/>
            <person name="Michiue T."/>
            <person name="Watanabe M."/>
            <person name="Bogdanovic O."/>
            <person name="Lister R."/>
            <person name="Georgiou G."/>
            <person name="Paranjpe S.S."/>
            <person name="van Kruijsbergen I."/>
            <person name="Shu S."/>
            <person name="Carlson J."/>
            <person name="Kinoshita T."/>
            <person name="Ohta Y."/>
            <person name="Mawaribuchi S."/>
            <person name="Jenkins J."/>
            <person name="Grimwood J."/>
            <person name="Schmutz J."/>
            <person name="Mitros T."/>
            <person name="Mozaffari S.V."/>
            <person name="Suzuki Y."/>
            <person name="Haramoto Y."/>
            <person name="Yamamoto T.S."/>
            <person name="Takagi C."/>
            <person name="Heald R."/>
            <person name="Miller K."/>
            <person name="Haudenschild C."/>
            <person name="Kitzman J."/>
            <person name="Nakayama T."/>
            <person name="Izutsu Y."/>
            <person name="Robert J."/>
            <person name="Fortriede J."/>
            <person name="Burns K."/>
            <person name="Lotay V."/>
            <person name="Karimi K."/>
            <person name="Yasuoka Y."/>
            <person name="Dichmann D.S."/>
            <person name="Flajnik M.F."/>
            <person name="Houston D.W."/>
            <person name="Shendure J."/>
            <person name="DuPasquier L."/>
            <person name="Vize P.D."/>
            <person name="Zorn A.M."/>
            <person name="Ito M."/>
            <person name="Marcotte E.M."/>
            <person name="Wallingford J.B."/>
            <person name="Ito Y."/>
            <person name="Asashima M."/>
            <person name="Ueno N."/>
            <person name="Matsuda Y."/>
            <person name="Veenstra G.J."/>
            <person name="Fujiyama A."/>
            <person name="Harland R.M."/>
            <person name="Taira M."/>
            <person name="Rokhsar D.S."/>
        </authorList>
    </citation>
    <scope>NUCLEOTIDE SEQUENCE [LARGE SCALE GENOMIC DNA]</scope>
    <source>
        <strain evidence="3">J</strain>
    </source>
</reference>
<accession>A0A974CM54</accession>
<dbReference type="InterPro" id="IPR046350">
    <property type="entry name" value="Cystatin_sf"/>
</dbReference>
<keyword evidence="1" id="KW-0732">Signal</keyword>
<dbReference type="Proteomes" id="UP000694892">
    <property type="component" value="Chromosome 6L"/>
</dbReference>
<proteinExistence type="predicted"/>
<evidence type="ECO:0000313" key="3">
    <source>
        <dbReference type="Proteomes" id="UP000694892"/>
    </source>
</evidence>
<dbReference type="EMBL" id="CM004476">
    <property type="protein sequence ID" value="OCT75372.1"/>
    <property type="molecule type" value="Genomic_DNA"/>
</dbReference>
<feature type="signal peptide" evidence="1">
    <location>
        <begin position="1"/>
        <end position="21"/>
    </location>
</feature>
<name>A0A974CM54_XENLA</name>
<organism evidence="2 3">
    <name type="scientific">Xenopus laevis</name>
    <name type="common">African clawed frog</name>
    <dbReference type="NCBI Taxonomy" id="8355"/>
    <lineage>
        <taxon>Eukaryota</taxon>
        <taxon>Metazoa</taxon>
        <taxon>Chordata</taxon>
        <taxon>Craniata</taxon>
        <taxon>Vertebrata</taxon>
        <taxon>Euteleostomi</taxon>
        <taxon>Amphibia</taxon>
        <taxon>Batrachia</taxon>
        <taxon>Anura</taxon>
        <taxon>Pipoidea</taxon>
        <taxon>Pipidae</taxon>
        <taxon>Xenopodinae</taxon>
        <taxon>Xenopus</taxon>
        <taxon>Xenopus</taxon>
    </lineage>
</organism>
<dbReference type="SUPFAM" id="SSF54403">
    <property type="entry name" value="Cystatin/monellin"/>
    <property type="match status" value="1"/>
</dbReference>